<keyword evidence="4" id="KW-1185">Reference proteome</keyword>
<feature type="signal peptide" evidence="1">
    <location>
        <begin position="1"/>
        <end position="27"/>
    </location>
</feature>
<sequence>MGKHFRKVLTGALGVGLMLSAFSSASAATENLSTHWAGDQVKRWVAAGYLGGYKDGKVKPDASITRAEFISLINRTLIPPASSVTVSTYGGGSTFSDLSAGSWAYNAMMSAAQSGYLSGYSDGTIRPNEKVTRQEAAAIIAKVNGLTPRPASSLSGFSDYDEIASWSKGSVAAVIGQGYMNGYPDGSFKPEKPLTRAEAVVLLDAASGYTMDDTDNIIAPDENTGSVIDDTYSENDNIVIPPATTEDTDSSIDQ</sequence>
<evidence type="ECO:0000313" key="4">
    <source>
        <dbReference type="Proteomes" id="UP001580430"/>
    </source>
</evidence>
<feature type="domain" description="SLH" evidence="2">
    <location>
        <begin position="157"/>
        <end position="217"/>
    </location>
</feature>
<feature type="domain" description="SLH" evidence="2">
    <location>
        <begin position="24"/>
        <end position="87"/>
    </location>
</feature>
<organism evidence="3 4">
    <name type="scientific">Paenibacillus medicaginis</name>
    <dbReference type="NCBI Taxonomy" id="1470560"/>
    <lineage>
        <taxon>Bacteria</taxon>
        <taxon>Bacillati</taxon>
        <taxon>Bacillota</taxon>
        <taxon>Bacilli</taxon>
        <taxon>Bacillales</taxon>
        <taxon>Paenibacillaceae</taxon>
        <taxon>Paenibacillus</taxon>
    </lineage>
</organism>
<accession>A0ABV5C8V5</accession>
<name>A0ABV5C8V5_9BACL</name>
<evidence type="ECO:0000256" key="1">
    <source>
        <dbReference type="SAM" id="SignalP"/>
    </source>
</evidence>
<dbReference type="Pfam" id="PF00395">
    <property type="entry name" value="SLH"/>
    <property type="match status" value="3"/>
</dbReference>
<dbReference type="InterPro" id="IPR051465">
    <property type="entry name" value="Cell_Envelope_Struct_Comp"/>
</dbReference>
<dbReference type="RefSeq" id="WP_375522809.1">
    <property type="nucleotide sequence ID" value="NZ_JBHIRY010000045.1"/>
</dbReference>
<evidence type="ECO:0000313" key="3">
    <source>
        <dbReference type="EMBL" id="MFB5763805.1"/>
    </source>
</evidence>
<gene>
    <name evidence="3" type="ORF">ACE5LO_25925</name>
</gene>
<proteinExistence type="predicted"/>
<dbReference type="Proteomes" id="UP001580430">
    <property type="component" value="Unassembled WGS sequence"/>
</dbReference>
<dbReference type="PANTHER" id="PTHR43308">
    <property type="entry name" value="OUTER MEMBRANE PROTEIN ALPHA-RELATED"/>
    <property type="match status" value="1"/>
</dbReference>
<feature type="domain" description="SLH" evidence="2">
    <location>
        <begin position="91"/>
        <end position="154"/>
    </location>
</feature>
<feature type="chain" id="PRO_5046633270" evidence="1">
    <location>
        <begin position="28"/>
        <end position="254"/>
    </location>
</feature>
<keyword evidence="1" id="KW-0732">Signal</keyword>
<dbReference type="EMBL" id="JBHIRY010000045">
    <property type="protein sequence ID" value="MFB5763805.1"/>
    <property type="molecule type" value="Genomic_DNA"/>
</dbReference>
<dbReference type="InterPro" id="IPR001119">
    <property type="entry name" value="SLH_dom"/>
</dbReference>
<comment type="caution">
    <text evidence="3">The sequence shown here is derived from an EMBL/GenBank/DDBJ whole genome shotgun (WGS) entry which is preliminary data.</text>
</comment>
<reference evidence="3 4" key="1">
    <citation type="submission" date="2024-09" db="EMBL/GenBank/DDBJ databases">
        <title>Paenibacillus zeirhizospherea sp. nov., isolated from surface of the maize (Zea mays) roots in a horticulture field, Hungary.</title>
        <authorList>
            <person name="Marton D."/>
            <person name="Farkas M."/>
            <person name="Bedics A."/>
            <person name="Toth E."/>
            <person name="Tancsics A."/>
            <person name="Boka K."/>
            <person name="Marati G."/>
            <person name="Kriszt B."/>
            <person name="Cserhati M."/>
        </authorList>
    </citation>
    <scope>NUCLEOTIDE SEQUENCE [LARGE SCALE GENOMIC DNA]</scope>
    <source>
        <strain evidence="3 4">JCM 18446</strain>
    </source>
</reference>
<protein>
    <submittedName>
        <fullName evidence="3">S-layer homology domain-containing protein</fullName>
    </submittedName>
</protein>
<evidence type="ECO:0000259" key="2">
    <source>
        <dbReference type="PROSITE" id="PS51272"/>
    </source>
</evidence>
<dbReference type="PROSITE" id="PS51272">
    <property type="entry name" value="SLH"/>
    <property type="match status" value="3"/>
</dbReference>